<protein>
    <submittedName>
        <fullName evidence="8">MFS transporter</fullName>
    </submittedName>
</protein>
<comment type="subcellular location">
    <subcellularLocation>
        <location evidence="1">Cell membrane</location>
        <topology evidence="1">Multi-pass membrane protein</topology>
    </subcellularLocation>
</comment>
<feature type="transmembrane region" description="Helical" evidence="7">
    <location>
        <begin position="325"/>
        <end position="348"/>
    </location>
</feature>
<feature type="transmembrane region" description="Helical" evidence="7">
    <location>
        <begin position="394"/>
        <end position="415"/>
    </location>
</feature>
<organism evidence="8 9">
    <name type="scientific">Fenollaria massiliensis</name>
    <dbReference type="NCBI Taxonomy" id="938288"/>
    <lineage>
        <taxon>Bacteria</taxon>
        <taxon>Bacillati</taxon>
        <taxon>Bacillota</taxon>
        <taxon>Clostridia</taxon>
        <taxon>Eubacteriales</taxon>
        <taxon>Fenollaria</taxon>
    </lineage>
</organism>
<evidence type="ECO:0000256" key="6">
    <source>
        <dbReference type="ARBA" id="ARBA00023136"/>
    </source>
</evidence>
<feature type="transmembrane region" description="Helical" evidence="7">
    <location>
        <begin position="175"/>
        <end position="192"/>
    </location>
</feature>
<dbReference type="PANTHER" id="PTHR43266:SF2">
    <property type="entry name" value="MAJOR FACILITATOR SUPERFAMILY (MFS) PROFILE DOMAIN-CONTAINING PROTEIN"/>
    <property type="match status" value="1"/>
</dbReference>
<feature type="transmembrane region" description="Helical" evidence="7">
    <location>
        <begin position="14"/>
        <end position="40"/>
    </location>
</feature>
<feature type="transmembrane region" description="Helical" evidence="7">
    <location>
        <begin position="230"/>
        <end position="255"/>
    </location>
</feature>
<feature type="transmembrane region" description="Helical" evidence="7">
    <location>
        <begin position="299"/>
        <end position="319"/>
    </location>
</feature>
<dbReference type="InterPro" id="IPR011701">
    <property type="entry name" value="MFS"/>
</dbReference>
<evidence type="ECO:0000256" key="1">
    <source>
        <dbReference type="ARBA" id="ARBA00004651"/>
    </source>
</evidence>
<dbReference type="GO" id="GO:0022857">
    <property type="term" value="F:transmembrane transporter activity"/>
    <property type="evidence" value="ECO:0007669"/>
    <property type="project" value="InterPro"/>
</dbReference>
<dbReference type="SUPFAM" id="SSF103473">
    <property type="entry name" value="MFS general substrate transporter"/>
    <property type="match status" value="1"/>
</dbReference>
<dbReference type="Gene3D" id="1.20.1250.20">
    <property type="entry name" value="MFS general substrate transporter like domains"/>
    <property type="match status" value="1"/>
</dbReference>
<dbReference type="AlphaFoldDB" id="A0A9E7IUT7"/>
<dbReference type="Pfam" id="PF07690">
    <property type="entry name" value="MFS_1"/>
    <property type="match status" value="1"/>
</dbReference>
<feature type="transmembrane region" description="Helical" evidence="7">
    <location>
        <begin position="267"/>
        <end position="287"/>
    </location>
</feature>
<keyword evidence="5 7" id="KW-1133">Transmembrane helix</keyword>
<feature type="transmembrane region" description="Helical" evidence="7">
    <location>
        <begin position="369"/>
        <end position="388"/>
    </location>
</feature>
<dbReference type="CDD" id="cd06173">
    <property type="entry name" value="MFS_MefA_like"/>
    <property type="match status" value="1"/>
</dbReference>
<keyword evidence="4 7" id="KW-0812">Transmembrane</keyword>
<keyword evidence="2" id="KW-0813">Transport</keyword>
<dbReference type="RefSeq" id="WP_249242758.1">
    <property type="nucleotide sequence ID" value="NZ_CP096649.1"/>
</dbReference>
<reference evidence="8" key="1">
    <citation type="submission" date="2022-04" db="EMBL/GenBank/DDBJ databases">
        <title>Complete genome sequences of Ezakiella coagulans and Fenollaria massiliensis.</title>
        <authorList>
            <person name="France M.T."/>
            <person name="Clifford J."/>
            <person name="Narina S."/>
            <person name="Rutt L."/>
            <person name="Ravel J."/>
        </authorList>
    </citation>
    <scope>NUCLEOTIDE SEQUENCE</scope>
    <source>
        <strain evidence="8">C0061C2</strain>
    </source>
</reference>
<proteinExistence type="predicted"/>
<dbReference type="KEGG" id="fms:M1R53_00900"/>
<evidence type="ECO:0000313" key="8">
    <source>
        <dbReference type="EMBL" id="UQK59258.1"/>
    </source>
</evidence>
<feature type="transmembrane region" description="Helical" evidence="7">
    <location>
        <begin position="46"/>
        <end position="70"/>
    </location>
</feature>
<keyword evidence="6 7" id="KW-0472">Membrane</keyword>
<evidence type="ECO:0000256" key="3">
    <source>
        <dbReference type="ARBA" id="ARBA00022475"/>
    </source>
</evidence>
<dbReference type="PANTHER" id="PTHR43266">
    <property type="entry name" value="MACROLIDE-EFFLUX PROTEIN"/>
    <property type="match status" value="1"/>
</dbReference>
<sequence>MKLSMKNLLKNKSYLSYFFASALSMGSSNILQFALALYILDMTGSPLIYASILSIIIIPRIILTPIAGVLGDRLRRIDIMKVLNFAQALLMLIYAIFAIFYKNISLIAVYALVILLEMIEVFYNAAENSILAEIIDQDLMEEAVAFSKVDDGIVYVTTPMLAAFIYKQFALSGSFILVCALMSLTFILNFFIKTPFAVKVNHDGKNSFKSYFTDFKDGLLELSKNKFAKVFVVVAPLINFSFDAVCSVIITYVFLEVFKLDEYVYGVYRTITSLVSITLPFIILPVVKKFKPLKLLKYASLSIATCIFLMGAAVYYGSLDLENNAIISVILITIFDCLIISSVMPLNIATQVFFQKNVKDEYRSRILSVLRMLVLSSIPLGNMFYGFLANTFEAYICIFVGSLAVFITYPLILYLSRE</sequence>
<evidence type="ECO:0000313" key="9">
    <source>
        <dbReference type="Proteomes" id="UP000831151"/>
    </source>
</evidence>
<evidence type="ECO:0000256" key="7">
    <source>
        <dbReference type="SAM" id="Phobius"/>
    </source>
</evidence>
<keyword evidence="9" id="KW-1185">Reference proteome</keyword>
<dbReference type="InterPro" id="IPR036259">
    <property type="entry name" value="MFS_trans_sf"/>
</dbReference>
<gene>
    <name evidence="8" type="ORF">M1R53_00900</name>
</gene>
<evidence type="ECO:0000256" key="2">
    <source>
        <dbReference type="ARBA" id="ARBA00022448"/>
    </source>
</evidence>
<dbReference type="Proteomes" id="UP000831151">
    <property type="component" value="Chromosome"/>
</dbReference>
<dbReference type="EMBL" id="CP096649">
    <property type="protein sequence ID" value="UQK59258.1"/>
    <property type="molecule type" value="Genomic_DNA"/>
</dbReference>
<name>A0A9E7IUT7_9FIRM</name>
<evidence type="ECO:0000256" key="5">
    <source>
        <dbReference type="ARBA" id="ARBA00022989"/>
    </source>
</evidence>
<dbReference type="GO" id="GO:0005886">
    <property type="term" value="C:plasma membrane"/>
    <property type="evidence" value="ECO:0007669"/>
    <property type="project" value="UniProtKB-SubCell"/>
</dbReference>
<accession>A0A9E7IUT7</accession>
<evidence type="ECO:0000256" key="4">
    <source>
        <dbReference type="ARBA" id="ARBA00022692"/>
    </source>
</evidence>
<keyword evidence="3" id="KW-1003">Cell membrane</keyword>